<evidence type="ECO:0000256" key="1">
    <source>
        <dbReference type="SAM" id="MobiDB-lite"/>
    </source>
</evidence>
<feature type="compositionally biased region" description="Basic and acidic residues" evidence="1">
    <location>
        <begin position="43"/>
        <end position="57"/>
    </location>
</feature>
<feature type="region of interest" description="Disordered" evidence="1">
    <location>
        <begin position="1"/>
        <end position="23"/>
    </location>
</feature>
<dbReference type="Proteomes" id="UP000230423">
    <property type="component" value="Unassembled WGS sequence"/>
</dbReference>
<keyword evidence="3" id="KW-1185">Reference proteome</keyword>
<sequence length="149" mass="16458">MLREPRFLFEAPPPYEGHAAVPPGQRRMVAIKLTDLPVTQPSKEFDKAIKGTEDGESKNAMIDIATQESVKEQRSKELASKEPGSKEADSKELGSSELATKEQGSEDPAVKEVTAASNTRRRSRSSKKKTPTHTPQLSQTQNTDKENMH</sequence>
<protein>
    <submittedName>
        <fullName evidence="2">Uncharacterized protein</fullName>
    </submittedName>
</protein>
<name>A0A2G9V5F6_TELCI</name>
<organism evidence="2 3">
    <name type="scientific">Teladorsagia circumcincta</name>
    <name type="common">Brown stomach worm</name>
    <name type="synonym">Ostertagia circumcincta</name>
    <dbReference type="NCBI Taxonomy" id="45464"/>
    <lineage>
        <taxon>Eukaryota</taxon>
        <taxon>Metazoa</taxon>
        <taxon>Ecdysozoa</taxon>
        <taxon>Nematoda</taxon>
        <taxon>Chromadorea</taxon>
        <taxon>Rhabditida</taxon>
        <taxon>Rhabditina</taxon>
        <taxon>Rhabditomorpha</taxon>
        <taxon>Strongyloidea</taxon>
        <taxon>Trichostrongylidae</taxon>
        <taxon>Teladorsagia</taxon>
    </lineage>
</organism>
<gene>
    <name evidence="2" type="ORF">TELCIR_00125</name>
</gene>
<evidence type="ECO:0000313" key="2">
    <source>
        <dbReference type="EMBL" id="PIO77714.1"/>
    </source>
</evidence>
<feature type="compositionally biased region" description="Basic and acidic residues" evidence="1">
    <location>
        <begin position="69"/>
        <end position="110"/>
    </location>
</feature>
<dbReference type="OrthoDB" id="5872821at2759"/>
<feature type="compositionally biased region" description="Polar residues" evidence="1">
    <location>
        <begin position="132"/>
        <end position="142"/>
    </location>
</feature>
<feature type="region of interest" description="Disordered" evidence="1">
    <location>
        <begin position="40"/>
        <end position="149"/>
    </location>
</feature>
<feature type="compositionally biased region" description="Basic residues" evidence="1">
    <location>
        <begin position="119"/>
        <end position="131"/>
    </location>
</feature>
<reference evidence="2 3" key="1">
    <citation type="submission" date="2015-09" db="EMBL/GenBank/DDBJ databases">
        <title>Draft genome of the parasitic nematode Teladorsagia circumcincta isolate WARC Sus (inbred).</title>
        <authorList>
            <person name="Mitreva M."/>
        </authorList>
    </citation>
    <scope>NUCLEOTIDE SEQUENCE [LARGE SCALE GENOMIC DNA]</scope>
    <source>
        <strain evidence="2 3">S</strain>
    </source>
</reference>
<dbReference type="EMBL" id="KZ344988">
    <property type="protein sequence ID" value="PIO77714.1"/>
    <property type="molecule type" value="Genomic_DNA"/>
</dbReference>
<dbReference type="AlphaFoldDB" id="A0A2G9V5F6"/>
<accession>A0A2G9V5F6</accession>
<evidence type="ECO:0000313" key="3">
    <source>
        <dbReference type="Proteomes" id="UP000230423"/>
    </source>
</evidence>
<proteinExistence type="predicted"/>